<sequence length="138" mass="16260">MIYLSQEYLQTHIYDKLLTEITTDFEQMLDNLEVEWIDVFKSMLSSRYDVEAIFNTETPIQNELIKRILSKLIIYDAVRRNAARKVPTDYENEKKWAEEMLEKIAIGKLTLDDLPKPQDNTDPGQFMSGNLSNENFYI</sequence>
<dbReference type="EMBL" id="RDOJ01000013">
    <property type="protein sequence ID" value="RLZ08588.1"/>
    <property type="molecule type" value="Genomic_DNA"/>
</dbReference>
<comment type="caution">
    <text evidence="2">The sequence shown here is derived from an EMBL/GenBank/DDBJ whole genome shotgun (WGS) entry which is preliminary data.</text>
</comment>
<dbReference type="AlphaFoldDB" id="A0A3L9M6I8"/>
<keyword evidence="3" id="KW-1185">Reference proteome</keyword>
<accession>A0A3L9M6I8</accession>
<proteinExistence type="predicted"/>
<feature type="compositionally biased region" description="Polar residues" evidence="1">
    <location>
        <begin position="118"/>
        <end position="138"/>
    </location>
</feature>
<evidence type="ECO:0000313" key="2">
    <source>
        <dbReference type="EMBL" id="RLZ08588.1"/>
    </source>
</evidence>
<evidence type="ECO:0000256" key="1">
    <source>
        <dbReference type="SAM" id="MobiDB-lite"/>
    </source>
</evidence>
<dbReference type="RefSeq" id="WP_121935018.1">
    <property type="nucleotide sequence ID" value="NZ_RDOJ01000013.1"/>
</dbReference>
<name>A0A3L9M6I8_9FLAO</name>
<dbReference type="Proteomes" id="UP000275348">
    <property type="component" value="Unassembled WGS sequence"/>
</dbReference>
<organism evidence="2 3">
    <name type="scientific">Faecalibacter macacae</name>
    <dbReference type="NCBI Taxonomy" id="1859289"/>
    <lineage>
        <taxon>Bacteria</taxon>
        <taxon>Pseudomonadati</taxon>
        <taxon>Bacteroidota</taxon>
        <taxon>Flavobacteriia</taxon>
        <taxon>Flavobacteriales</taxon>
        <taxon>Weeksellaceae</taxon>
        <taxon>Faecalibacter</taxon>
    </lineage>
</organism>
<gene>
    <name evidence="2" type="ORF">EAH69_09750</name>
</gene>
<reference evidence="2 3" key="1">
    <citation type="submission" date="2018-10" db="EMBL/GenBank/DDBJ databases">
        <authorList>
            <person name="Chen X."/>
        </authorList>
    </citation>
    <scope>NUCLEOTIDE SEQUENCE [LARGE SCALE GENOMIC DNA]</scope>
    <source>
        <strain evidence="2 3">YIM 102668</strain>
    </source>
</reference>
<feature type="region of interest" description="Disordered" evidence="1">
    <location>
        <begin position="117"/>
        <end position="138"/>
    </location>
</feature>
<evidence type="ECO:0000313" key="3">
    <source>
        <dbReference type="Proteomes" id="UP000275348"/>
    </source>
</evidence>
<protein>
    <submittedName>
        <fullName evidence="2">DUF1320 domain-containing protein</fullName>
    </submittedName>
</protein>